<dbReference type="EMBL" id="CAJOBP010001408">
    <property type="protein sequence ID" value="CAF4282094.1"/>
    <property type="molecule type" value="Genomic_DNA"/>
</dbReference>
<dbReference type="EMBL" id="CAJOBO010000005">
    <property type="protein sequence ID" value="CAF4088964.1"/>
    <property type="molecule type" value="Genomic_DNA"/>
</dbReference>
<dbReference type="EMBL" id="CAJNXB010001258">
    <property type="protein sequence ID" value="CAF3150714.1"/>
    <property type="molecule type" value="Genomic_DNA"/>
</dbReference>
<reference evidence="2" key="1">
    <citation type="submission" date="2021-02" db="EMBL/GenBank/DDBJ databases">
        <authorList>
            <person name="Nowell W R."/>
        </authorList>
    </citation>
    <scope>NUCLEOTIDE SEQUENCE</scope>
</reference>
<evidence type="ECO:0000313" key="5">
    <source>
        <dbReference type="EMBL" id="CAF3520359.1"/>
    </source>
</evidence>
<evidence type="ECO:0000313" key="3">
    <source>
        <dbReference type="EMBL" id="CAF3385216.1"/>
    </source>
</evidence>
<dbReference type="Proteomes" id="UP000663848">
    <property type="component" value="Unassembled WGS sequence"/>
</dbReference>
<evidence type="ECO:0000313" key="11">
    <source>
        <dbReference type="Proteomes" id="UP000663869"/>
    </source>
</evidence>
<dbReference type="OrthoDB" id="445007at2759"/>
<dbReference type="EMBL" id="CAJOBS010000321">
    <property type="protein sequence ID" value="CAF4551512.1"/>
    <property type="molecule type" value="Genomic_DNA"/>
</dbReference>
<comment type="caution">
    <text evidence="2">The sequence shown here is derived from an EMBL/GenBank/DDBJ whole genome shotgun (WGS) entry which is preliminary data.</text>
</comment>
<evidence type="ECO:0000313" key="2">
    <source>
        <dbReference type="EMBL" id="CAF3364595.1"/>
    </source>
</evidence>
<name>A0A817X5Y8_9BILA</name>
<dbReference type="AlphaFoldDB" id="A0A817X5Y8"/>
<dbReference type="Proteomes" id="UP000663825">
    <property type="component" value="Unassembled WGS sequence"/>
</dbReference>
<dbReference type="Proteomes" id="UP000663872">
    <property type="component" value="Unassembled WGS sequence"/>
</dbReference>
<evidence type="ECO:0000313" key="10">
    <source>
        <dbReference type="EMBL" id="CAF4603130.1"/>
    </source>
</evidence>
<dbReference type="Proteomes" id="UP000663862">
    <property type="component" value="Unassembled WGS sequence"/>
</dbReference>
<dbReference type="PANTHER" id="PTHR31630:SF10">
    <property type="entry name" value="PHYTANOYL-COA DIOXYGENASE"/>
    <property type="match status" value="1"/>
</dbReference>
<dbReference type="InterPro" id="IPR008775">
    <property type="entry name" value="Phytyl_CoA_dOase-like"/>
</dbReference>
<keyword evidence="12" id="KW-1185">Reference proteome</keyword>
<dbReference type="PANTHER" id="PTHR31630">
    <property type="entry name" value="PHYTANOYL-COA DIOXYGENASE-RELATED-RELATED"/>
    <property type="match status" value="1"/>
</dbReference>
<gene>
    <name evidence="2" type="ORF">FME351_LOCUS5748</name>
    <name evidence="3" type="ORF">GRG538_LOCUS8586</name>
    <name evidence="6" type="ORF">HFQ381_LOCUS201</name>
    <name evidence="5" type="ORF">KIK155_LOCUS16884</name>
    <name evidence="4" type="ORF">LUA448_LOCUS18191</name>
    <name evidence="10" type="ORF">QYT958_LOCUS11693</name>
    <name evidence="1" type="ORF">TIS948_LOCUS9689</name>
    <name evidence="9" type="ORF">TOA249_LOCUS7251</name>
    <name evidence="7" type="ORF">TSG867_LOCUS1240</name>
    <name evidence="8" type="ORF">UJA718_LOCUS11455</name>
</gene>
<evidence type="ECO:0000313" key="6">
    <source>
        <dbReference type="EMBL" id="CAF4088964.1"/>
    </source>
</evidence>
<evidence type="ECO:0000313" key="4">
    <source>
        <dbReference type="EMBL" id="CAF3407570.1"/>
    </source>
</evidence>
<proteinExistence type="predicted"/>
<evidence type="ECO:0000313" key="7">
    <source>
        <dbReference type="EMBL" id="CAF4220294.1"/>
    </source>
</evidence>
<dbReference type="SUPFAM" id="SSF51197">
    <property type="entry name" value="Clavaminate synthase-like"/>
    <property type="match status" value="1"/>
</dbReference>
<accession>A0A817X5Y8</accession>
<protein>
    <recommendedName>
        <fullName evidence="13">Phytanoyl-CoA dioxygenase</fullName>
    </recommendedName>
</protein>
<dbReference type="Proteomes" id="UP000663865">
    <property type="component" value="Unassembled WGS sequence"/>
</dbReference>
<dbReference type="EMBL" id="CAJNYV010002985">
    <property type="protein sequence ID" value="CAF3520359.1"/>
    <property type="molecule type" value="Genomic_DNA"/>
</dbReference>
<organism evidence="2 11">
    <name type="scientific">Rotaria socialis</name>
    <dbReference type="NCBI Taxonomy" id="392032"/>
    <lineage>
        <taxon>Eukaryota</taxon>
        <taxon>Metazoa</taxon>
        <taxon>Spiralia</taxon>
        <taxon>Gnathifera</taxon>
        <taxon>Rotifera</taxon>
        <taxon>Eurotatoria</taxon>
        <taxon>Bdelloidea</taxon>
        <taxon>Philodinida</taxon>
        <taxon>Philodinidae</taxon>
        <taxon>Rotaria</taxon>
    </lineage>
</organism>
<dbReference type="EMBL" id="CAJNYU010000497">
    <property type="protein sequence ID" value="CAF3364595.1"/>
    <property type="molecule type" value="Genomic_DNA"/>
</dbReference>
<evidence type="ECO:0000313" key="12">
    <source>
        <dbReference type="Proteomes" id="UP000663873"/>
    </source>
</evidence>
<dbReference type="Gene3D" id="2.60.120.620">
    <property type="entry name" value="q2cbj1_9rhob like domain"/>
    <property type="match status" value="1"/>
</dbReference>
<evidence type="ECO:0000313" key="8">
    <source>
        <dbReference type="EMBL" id="CAF4282094.1"/>
    </source>
</evidence>
<sequence length="365" mass="41958">MMGQINSSKSSDSIAECKLEKKQEVAIDYDTISPRFSVYNIEELQGGIEHLNEYGYAVFSNVLNNEQVDLSVNLFWNYLENLEEPYRIQRNNSQTWDKPWPGAPHIGLVNRHGIGQSEFMWFIRGNPNVKKVFSHIWNSDELCVSFDGAGCFRNWHLNKEWKTSGGWYHCDQNPFKKPNRCSIQGLVALTDNNESTGSLVVVPGSHEHFLELPSAAQKKRIWGDYMAVPQQHSIFEKLRPRLVKCKAGDLVVWDSRCVHCNTPAIVDNENNDQLELLRIVAYICMSPISMFAPDMNEYNSLEEFRQLREQCVKNRSTCTHWPLELVGARNTGRDNKISFKLNAYQHSLVIGTRVEHENGTAEIEF</sequence>
<evidence type="ECO:0000313" key="9">
    <source>
        <dbReference type="EMBL" id="CAF4551512.1"/>
    </source>
</evidence>
<dbReference type="Proteomes" id="UP000663838">
    <property type="component" value="Unassembled WGS sequence"/>
</dbReference>
<dbReference type="Proteomes" id="UP000663869">
    <property type="component" value="Unassembled WGS sequence"/>
</dbReference>
<dbReference type="Proteomes" id="UP000663851">
    <property type="component" value="Unassembled WGS sequence"/>
</dbReference>
<dbReference type="EMBL" id="CAJOBR010001377">
    <property type="protein sequence ID" value="CAF4603130.1"/>
    <property type="molecule type" value="Genomic_DNA"/>
</dbReference>
<dbReference type="Proteomes" id="UP000663833">
    <property type="component" value="Unassembled WGS sequence"/>
</dbReference>
<evidence type="ECO:0000313" key="1">
    <source>
        <dbReference type="EMBL" id="CAF3150714.1"/>
    </source>
</evidence>
<evidence type="ECO:0008006" key="13">
    <source>
        <dbReference type="Google" id="ProtNLM"/>
    </source>
</evidence>
<dbReference type="Proteomes" id="UP000663873">
    <property type="component" value="Unassembled WGS sequence"/>
</dbReference>
<dbReference type="EMBL" id="CAJNYT010000927">
    <property type="protein sequence ID" value="CAF3385216.1"/>
    <property type="molecule type" value="Genomic_DNA"/>
</dbReference>
<dbReference type="EMBL" id="CAJNYD010002259">
    <property type="protein sequence ID" value="CAF3407570.1"/>
    <property type="molecule type" value="Genomic_DNA"/>
</dbReference>
<dbReference type="EMBL" id="CAJOBQ010000027">
    <property type="protein sequence ID" value="CAF4220294.1"/>
    <property type="molecule type" value="Genomic_DNA"/>
</dbReference>
<dbReference type="Pfam" id="PF05721">
    <property type="entry name" value="PhyH"/>
    <property type="match status" value="1"/>
</dbReference>